<dbReference type="SUPFAM" id="SSF48557">
    <property type="entry name" value="L-aspartase-like"/>
    <property type="match status" value="1"/>
</dbReference>
<dbReference type="Gene3D" id="1.20.200.10">
    <property type="entry name" value="Fumarase/aspartase (Central domain)"/>
    <property type="match status" value="1"/>
</dbReference>
<dbReference type="EMBL" id="BMHY01000003">
    <property type="protein sequence ID" value="GGG67342.1"/>
    <property type="molecule type" value="Genomic_DNA"/>
</dbReference>
<dbReference type="InterPro" id="IPR024083">
    <property type="entry name" value="Fumarase/histidase_N"/>
</dbReference>
<dbReference type="Gene3D" id="1.10.275.10">
    <property type="entry name" value="Fumarase/aspartase (N-terminal domain)"/>
    <property type="match status" value="1"/>
</dbReference>
<keyword evidence="1" id="KW-0456">Lyase</keyword>
<name>A0A917H4J2_9BACL</name>
<dbReference type="InterPro" id="IPR008948">
    <property type="entry name" value="L-Aspartase-like"/>
</dbReference>
<dbReference type="PANTHER" id="PTHR10362">
    <property type="entry name" value="HISTIDINE AMMONIA-LYASE"/>
    <property type="match status" value="1"/>
</dbReference>
<dbReference type="Pfam" id="PF00221">
    <property type="entry name" value="Lyase_aromatic"/>
    <property type="match status" value="2"/>
</dbReference>
<dbReference type="InterPro" id="IPR001106">
    <property type="entry name" value="Aromatic_Lyase"/>
</dbReference>
<accession>A0A917H4J2</accession>
<comment type="caution">
    <text evidence="2">The sequence shown here is derived from an EMBL/GenBank/DDBJ whole genome shotgun (WGS) entry which is preliminary data.</text>
</comment>
<proteinExistence type="predicted"/>
<dbReference type="AlphaFoldDB" id="A0A917H4J2"/>
<dbReference type="Proteomes" id="UP000600247">
    <property type="component" value="Unassembled WGS sequence"/>
</dbReference>
<keyword evidence="3" id="KW-1185">Reference proteome</keyword>
<reference evidence="2 3" key="1">
    <citation type="journal article" date="2014" name="Int. J. Syst. Evol. Microbiol.">
        <title>Complete genome sequence of Corynebacterium casei LMG S-19264T (=DSM 44701T), isolated from a smear-ripened cheese.</title>
        <authorList>
            <consortium name="US DOE Joint Genome Institute (JGI-PGF)"/>
            <person name="Walter F."/>
            <person name="Albersmeier A."/>
            <person name="Kalinowski J."/>
            <person name="Ruckert C."/>
        </authorList>
    </citation>
    <scope>NUCLEOTIDE SEQUENCE [LARGE SCALE GENOMIC DNA]</scope>
    <source>
        <strain evidence="2 3">CGMCC 1.15286</strain>
    </source>
</reference>
<evidence type="ECO:0000313" key="2">
    <source>
        <dbReference type="EMBL" id="GGG67342.1"/>
    </source>
</evidence>
<protein>
    <submittedName>
        <fullName evidence="2">Histidine ammonia-lyase</fullName>
    </submittedName>
</protein>
<evidence type="ECO:0000313" key="3">
    <source>
        <dbReference type="Proteomes" id="UP000600247"/>
    </source>
</evidence>
<organism evidence="2 3">
    <name type="scientific">Paenibacillus radicis</name>
    <name type="common">ex Gao et al. 2016</name>
    <dbReference type="NCBI Taxonomy" id="1737354"/>
    <lineage>
        <taxon>Bacteria</taxon>
        <taxon>Bacillati</taxon>
        <taxon>Bacillota</taxon>
        <taxon>Bacilli</taxon>
        <taxon>Bacillales</taxon>
        <taxon>Paenibacillaceae</taxon>
        <taxon>Paenibacillus</taxon>
    </lineage>
</organism>
<dbReference type="GO" id="GO:0016841">
    <property type="term" value="F:ammonia-lyase activity"/>
    <property type="evidence" value="ECO:0007669"/>
    <property type="project" value="UniProtKB-ARBA"/>
</dbReference>
<sequence length="442" mass="48187">MKDTDFYIDGYSLTVEHIIKAGRGELGEVGLNAEARSRCQSSRSQIANWLGADAPVVYGVNTGLGNLKDTVLSPEEHLAWNKTIPYPHAVGVGQYLNPAITRASLLIRANVLSRGYSGVRPELIDRMLTIFNHGIAPAIRELGSTGLSDLGPLAHNAMVVSGLEDAEVFYKGNQLRAQACFEALGLEAEFPLECKEALAQMNGSTMTQAIAIFACHNMLQLLDIEQQIEGLLSREREIRIDSKDQINRAVERAFGLILNTVNFENNITCDNPLLFVVEDGYEAVMGCNCSNTQVGYTMDLLTILIADKANYVMEFINRLDEAEGGKLRAIREAASAAVGLVQTLSLPASADSIPTKANQEDHVEFSYGAARKAMKALGAYQSLLSYLFSAVIKIEAAHENDSKLKEVFPDLNVNRTAPSARLAAGLNHYLGEKFDLVPLTYS</sequence>
<evidence type="ECO:0000256" key="1">
    <source>
        <dbReference type="ARBA" id="ARBA00023239"/>
    </source>
</evidence>
<gene>
    <name evidence="2" type="primary">hutH</name>
    <name evidence="2" type="ORF">GCM10010918_22440</name>
</gene>
<dbReference type="RefSeq" id="WP_188889199.1">
    <property type="nucleotide sequence ID" value="NZ_BMHY01000003.1"/>
</dbReference>